<dbReference type="InterPro" id="IPR017911">
    <property type="entry name" value="MacB-like_ATP-bd"/>
</dbReference>
<keyword evidence="3 5" id="KW-0067">ATP-binding</keyword>
<dbReference type="InterPro" id="IPR017871">
    <property type="entry name" value="ABC_transporter-like_CS"/>
</dbReference>
<evidence type="ECO:0000313" key="5">
    <source>
        <dbReference type="EMBL" id="SEO61988.1"/>
    </source>
</evidence>
<dbReference type="PANTHER" id="PTHR24220:SF86">
    <property type="entry name" value="ABC TRANSPORTER ABCH.1"/>
    <property type="match status" value="1"/>
</dbReference>
<dbReference type="AlphaFoldDB" id="A0A1H8R789"/>
<accession>A0A1H8R789</accession>
<gene>
    <name evidence="5" type="ORF">SAMN04490178_103181</name>
</gene>
<name>A0A1H8R789_9FIRM</name>
<dbReference type="InterPro" id="IPR027417">
    <property type="entry name" value="P-loop_NTPase"/>
</dbReference>
<dbReference type="FunFam" id="3.40.50.300:FF:000032">
    <property type="entry name" value="Export ABC transporter ATP-binding protein"/>
    <property type="match status" value="1"/>
</dbReference>
<evidence type="ECO:0000256" key="1">
    <source>
        <dbReference type="ARBA" id="ARBA00022448"/>
    </source>
</evidence>
<dbReference type="EMBL" id="FODY01000003">
    <property type="protein sequence ID" value="SEO61988.1"/>
    <property type="molecule type" value="Genomic_DNA"/>
</dbReference>
<dbReference type="Gene3D" id="3.40.50.300">
    <property type="entry name" value="P-loop containing nucleotide triphosphate hydrolases"/>
    <property type="match status" value="1"/>
</dbReference>
<dbReference type="SUPFAM" id="SSF52540">
    <property type="entry name" value="P-loop containing nucleoside triphosphate hydrolases"/>
    <property type="match status" value="1"/>
</dbReference>
<reference evidence="5 6" key="1">
    <citation type="submission" date="2016-10" db="EMBL/GenBank/DDBJ databases">
        <authorList>
            <person name="de Groot N.N."/>
        </authorList>
    </citation>
    <scope>NUCLEOTIDE SEQUENCE [LARGE SCALE GENOMIC DNA]</scope>
    <source>
        <strain evidence="5 6">DSM 13305</strain>
    </source>
</reference>
<dbReference type="SMART" id="SM00382">
    <property type="entry name" value="AAA"/>
    <property type="match status" value="1"/>
</dbReference>
<dbReference type="PANTHER" id="PTHR24220">
    <property type="entry name" value="IMPORT ATP-BINDING PROTEIN"/>
    <property type="match status" value="1"/>
</dbReference>
<dbReference type="Proteomes" id="UP000198847">
    <property type="component" value="Unassembled WGS sequence"/>
</dbReference>
<dbReference type="STRING" id="112903.SAMN04490178_103181"/>
<proteinExistence type="predicted"/>
<dbReference type="InterPro" id="IPR015854">
    <property type="entry name" value="ABC_transpr_LolD-like"/>
</dbReference>
<keyword evidence="1" id="KW-0813">Transport</keyword>
<dbReference type="Pfam" id="PF00005">
    <property type="entry name" value="ABC_tran"/>
    <property type="match status" value="1"/>
</dbReference>
<evidence type="ECO:0000256" key="2">
    <source>
        <dbReference type="ARBA" id="ARBA00022741"/>
    </source>
</evidence>
<dbReference type="PROSITE" id="PS00211">
    <property type="entry name" value="ABC_TRANSPORTER_1"/>
    <property type="match status" value="1"/>
</dbReference>
<dbReference type="InterPro" id="IPR003439">
    <property type="entry name" value="ABC_transporter-like_ATP-bd"/>
</dbReference>
<dbReference type="GO" id="GO:0005886">
    <property type="term" value="C:plasma membrane"/>
    <property type="evidence" value="ECO:0007669"/>
    <property type="project" value="TreeGrafter"/>
</dbReference>
<dbReference type="CDD" id="cd03255">
    <property type="entry name" value="ABC_MJ0796_LolCDE_FtsE"/>
    <property type="match status" value="1"/>
</dbReference>
<dbReference type="PROSITE" id="PS50893">
    <property type="entry name" value="ABC_TRANSPORTER_2"/>
    <property type="match status" value="1"/>
</dbReference>
<evidence type="ECO:0000313" key="6">
    <source>
        <dbReference type="Proteomes" id="UP000198847"/>
    </source>
</evidence>
<evidence type="ECO:0000256" key="3">
    <source>
        <dbReference type="ARBA" id="ARBA00022840"/>
    </source>
</evidence>
<protein>
    <submittedName>
        <fullName evidence="5">Putative ABC transport system ATP-binding protein</fullName>
    </submittedName>
</protein>
<feature type="domain" description="ABC transporter" evidence="4">
    <location>
        <begin position="2"/>
        <end position="223"/>
    </location>
</feature>
<dbReference type="RefSeq" id="WP_091744150.1">
    <property type="nucleotide sequence ID" value="NZ_FODY01000003.1"/>
</dbReference>
<dbReference type="GO" id="GO:0022857">
    <property type="term" value="F:transmembrane transporter activity"/>
    <property type="evidence" value="ECO:0007669"/>
    <property type="project" value="TreeGrafter"/>
</dbReference>
<dbReference type="GO" id="GO:0098796">
    <property type="term" value="C:membrane protein complex"/>
    <property type="evidence" value="ECO:0007669"/>
    <property type="project" value="UniProtKB-ARBA"/>
</dbReference>
<dbReference type="GO" id="GO:0005524">
    <property type="term" value="F:ATP binding"/>
    <property type="evidence" value="ECO:0007669"/>
    <property type="project" value="UniProtKB-KW"/>
</dbReference>
<keyword evidence="6" id="KW-1185">Reference proteome</keyword>
<dbReference type="OrthoDB" id="9772862at2"/>
<organism evidence="5 6">
    <name type="scientific">Propionispora vibrioides</name>
    <dbReference type="NCBI Taxonomy" id="112903"/>
    <lineage>
        <taxon>Bacteria</taxon>
        <taxon>Bacillati</taxon>
        <taxon>Bacillota</taxon>
        <taxon>Negativicutes</taxon>
        <taxon>Selenomonadales</taxon>
        <taxon>Sporomusaceae</taxon>
        <taxon>Propionispora</taxon>
    </lineage>
</organism>
<dbReference type="GO" id="GO:0016887">
    <property type="term" value="F:ATP hydrolysis activity"/>
    <property type="evidence" value="ECO:0007669"/>
    <property type="project" value="InterPro"/>
</dbReference>
<sequence length="224" mass="24393">MIDLTDVTKTYVMGDSTVYALAGVSLSIAEGEFAAITGPSGSGKSTLMNILGCLDRPTSGSYRLDGQEVAALSDDQLAWTRNKKIGFVFQNFNLLTKLSALQNVALPLVYAGVEKTQRLEKAAQALARVGLEERKHHLPTELSGGQRQRVAIARALINDPAIVIADEPTGNLDTKSSLEIMDIFCRLHEQGRTIIMVTHEPDIAAYAKRVIHVRDGNITRDECN</sequence>
<keyword evidence="2" id="KW-0547">Nucleotide-binding</keyword>
<dbReference type="InterPro" id="IPR003593">
    <property type="entry name" value="AAA+_ATPase"/>
</dbReference>
<evidence type="ECO:0000259" key="4">
    <source>
        <dbReference type="PROSITE" id="PS50893"/>
    </source>
</evidence>